<accession>A0A1I7YK57</accession>
<dbReference type="InterPro" id="IPR039777">
    <property type="entry name" value="IFRD"/>
</dbReference>
<dbReference type="PANTHER" id="PTHR12354">
    <property type="entry name" value="INTERFERON-RELATED DEVELOPMENTAL REGULATOR"/>
    <property type="match status" value="1"/>
</dbReference>
<dbReference type="InterPro" id="IPR011989">
    <property type="entry name" value="ARM-like"/>
</dbReference>
<feature type="compositionally biased region" description="Basic and acidic residues" evidence="2">
    <location>
        <begin position="415"/>
        <end position="427"/>
    </location>
</feature>
<reference evidence="6" key="1">
    <citation type="submission" date="2016-11" db="UniProtKB">
        <authorList>
            <consortium name="WormBaseParasite"/>
        </authorList>
    </citation>
    <scope>IDENTIFICATION</scope>
</reference>
<name>A0A1I7YK57_9BILA</name>
<dbReference type="SUPFAM" id="SSF48371">
    <property type="entry name" value="ARM repeat"/>
    <property type="match status" value="1"/>
</dbReference>
<dbReference type="WBParaSite" id="L893_g16939.t1">
    <property type="protein sequence ID" value="L893_g16939.t1"/>
    <property type="gene ID" value="L893_g16939"/>
</dbReference>
<feature type="compositionally biased region" description="Basic and acidic residues" evidence="2">
    <location>
        <begin position="28"/>
        <end position="43"/>
    </location>
</feature>
<organism evidence="5 6">
    <name type="scientific">Steinernema glaseri</name>
    <dbReference type="NCBI Taxonomy" id="37863"/>
    <lineage>
        <taxon>Eukaryota</taxon>
        <taxon>Metazoa</taxon>
        <taxon>Ecdysozoa</taxon>
        <taxon>Nematoda</taxon>
        <taxon>Chromadorea</taxon>
        <taxon>Rhabditida</taxon>
        <taxon>Tylenchina</taxon>
        <taxon>Panagrolaimomorpha</taxon>
        <taxon>Strongyloidoidea</taxon>
        <taxon>Steinernematidae</taxon>
        <taxon>Steinernema</taxon>
    </lineage>
</organism>
<evidence type="ECO:0000256" key="2">
    <source>
        <dbReference type="SAM" id="MobiDB-lite"/>
    </source>
</evidence>
<protein>
    <submittedName>
        <fullName evidence="6">IFRD domain-containing protein</fullName>
    </submittedName>
</protein>
<feature type="domain" description="Interferon-related developmental regulator N-terminal" evidence="4">
    <location>
        <begin position="78"/>
        <end position="343"/>
    </location>
</feature>
<proteinExistence type="inferred from homology"/>
<evidence type="ECO:0000313" key="6">
    <source>
        <dbReference type="WBParaSite" id="L893_g16939.t1"/>
    </source>
</evidence>
<dbReference type="Gene3D" id="1.25.10.10">
    <property type="entry name" value="Leucine-rich Repeat Variant"/>
    <property type="match status" value="1"/>
</dbReference>
<dbReference type="InterPro" id="IPR016024">
    <property type="entry name" value="ARM-type_fold"/>
</dbReference>
<keyword evidence="5" id="KW-1185">Reference proteome</keyword>
<comment type="similarity">
    <text evidence="1">Belongs to the IFRD family.</text>
</comment>
<dbReference type="Pfam" id="PF05004">
    <property type="entry name" value="IFRD"/>
    <property type="match status" value="1"/>
</dbReference>
<feature type="region of interest" description="Disordered" evidence="2">
    <location>
        <begin position="18"/>
        <end position="58"/>
    </location>
</feature>
<dbReference type="Proteomes" id="UP000095287">
    <property type="component" value="Unplaced"/>
</dbReference>
<evidence type="ECO:0000256" key="1">
    <source>
        <dbReference type="ARBA" id="ARBA00008828"/>
    </source>
</evidence>
<evidence type="ECO:0000259" key="3">
    <source>
        <dbReference type="Pfam" id="PF04836"/>
    </source>
</evidence>
<evidence type="ECO:0000259" key="4">
    <source>
        <dbReference type="Pfam" id="PF05004"/>
    </source>
</evidence>
<feature type="domain" description="Interferon-related developmental regulator C-terminal" evidence="3">
    <location>
        <begin position="389"/>
        <end position="439"/>
    </location>
</feature>
<feature type="region of interest" description="Disordered" evidence="2">
    <location>
        <begin position="415"/>
        <end position="443"/>
    </location>
</feature>
<dbReference type="AlphaFoldDB" id="A0A1I7YK57"/>
<dbReference type="InterPro" id="IPR006921">
    <property type="entry name" value="Interferon-rel_develop_reg_C"/>
</dbReference>
<dbReference type="PANTHER" id="PTHR12354:SF1">
    <property type="entry name" value="INTERFERON-RELATED DEVELOPMENTAL REGULATOR 1"/>
    <property type="match status" value="1"/>
</dbReference>
<sequence>MVILVFRFKIKPVFLSSTMGKKGGNRNKPKDGYDRPNKPRGEAGRVTNADDSDAFSEAGSEVTHLTLDDDMTSVIGEEENLEEDDAFGDSPRDRLEEFLDNASHKNPAIRTAAVKNIQLLLSKYYMYETLDKWKTSVVELIEKNMKKSEAEAVLMSTLAALLSIQMGMDIGTSLDQVLTMMRQMCADPSQPEIVRANCASALGICVYLSSEQQPQIEDTIQMLKTVWSSIKANTSSSTLFNVAMSSWSLLAERSSNVRSAVNEHTKIVSYLDSPSLDVRVSAGESLGCIYEIAVNNIDSDYTFPSHDHIVEKLGELATDSVKYRAKRDRRIQRFTFRQIRDFLRGGEAPTVTIKFGNEVLEIVALQEKLIYDMCCKFLHGGMNSHLKSNELIRDVFDLGPVCEVAESGSKLTKHERLIQQRDIDRTRNMHRAKQRDKRSANFD</sequence>
<dbReference type="InterPro" id="IPR007701">
    <property type="entry name" value="Interferon-rel_develop_reg_N"/>
</dbReference>
<dbReference type="Pfam" id="PF04836">
    <property type="entry name" value="IFRD_C"/>
    <property type="match status" value="1"/>
</dbReference>
<evidence type="ECO:0000313" key="5">
    <source>
        <dbReference type="Proteomes" id="UP000095287"/>
    </source>
</evidence>